<dbReference type="RefSeq" id="XP_009534652.1">
    <property type="nucleotide sequence ID" value="XM_009536357.1"/>
</dbReference>
<feature type="transmembrane region" description="Helical" evidence="1">
    <location>
        <begin position="373"/>
        <end position="393"/>
    </location>
</feature>
<feature type="transmembrane region" description="Helical" evidence="1">
    <location>
        <begin position="295"/>
        <end position="313"/>
    </location>
</feature>
<feature type="transmembrane region" description="Helical" evidence="1">
    <location>
        <begin position="262"/>
        <end position="283"/>
    </location>
</feature>
<dbReference type="OMA" id="SWAIFTE"/>
<dbReference type="AlphaFoldDB" id="G5A542"/>
<dbReference type="Proteomes" id="UP000002640">
    <property type="component" value="Unassembled WGS sequence"/>
</dbReference>
<gene>
    <name evidence="2" type="ORF">PHYSODRAFT_522671</name>
</gene>
<organism evidence="2 3">
    <name type="scientific">Phytophthora sojae (strain P6497)</name>
    <name type="common">Soybean stem and root rot agent</name>
    <name type="synonym">Phytophthora megasperma f. sp. glycines</name>
    <dbReference type="NCBI Taxonomy" id="1094619"/>
    <lineage>
        <taxon>Eukaryota</taxon>
        <taxon>Sar</taxon>
        <taxon>Stramenopiles</taxon>
        <taxon>Oomycota</taxon>
        <taxon>Peronosporomycetes</taxon>
        <taxon>Peronosporales</taxon>
        <taxon>Peronosporaceae</taxon>
        <taxon>Phytophthora</taxon>
    </lineage>
</organism>
<evidence type="ECO:0000256" key="1">
    <source>
        <dbReference type="SAM" id="Phobius"/>
    </source>
</evidence>
<reference evidence="2 3" key="1">
    <citation type="journal article" date="2006" name="Science">
        <title>Phytophthora genome sequences uncover evolutionary origins and mechanisms of pathogenesis.</title>
        <authorList>
            <person name="Tyler B.M."/>
            <person name="Tripathy S."/>
            <person name="Zhang X."/>
            <person name="Dehal P."/>
            <person name="Jiang R.H."/>
            <person name="Aerts A."/>
            <person name="Arredondo F.D."/>
            <person name="Baxter L."/>
            <person name="Bensasson D."/>
            <person name="Beynon J.L."/>
            <person name="Chapman J."/>
            <person name="Damasceno C.M."/>
            <person name="Dorrance A.E."/>
            <person name="Dou D."/>
            <person name="Dickerman A.W."/>
            <person name="Dubchak I.L."/>
            <person name="Garbelotto M."/>
            <person name="Gijzen M."/>
            <person name="Gordon S.G."/>
            <person name="Govers F."/>
            <person name="Grunwald N.J."/>
            <person name="Huang W."/>
            <person name="Ivors K.L."/>
            <person name="Jones R.W."/>
            <person name="Kamoun S."/>
            <person name="Krampis K."/>
            <person name="Lamour K.H."/>
            <person name="Lee M.K."/>
            <person name="McDonald W.H."/>
            <person name="Medina M."/>
            <person name="Meijer H.J."/>
            <person name="Nordberg E.K."/>
            <person name="Maclean D.J."/>
            <person name="Ospina-Giraldo M.D."/>
            <person name="Morris P.F."/>
            <person name="Phuntumart V."/>
            <person name="Putnam N.H."/>
            <person name="Rash S."/>
            <person name="Rose J.K."/>
            <person name="Sakihama Y."/>
            <person name="Salamov A.A."/>
            <person name="Savidor A."/>
            <person name="Scheuring C.F."/>
            <person name="Smith B.M."/>
            <person name="Sobral B.W."/>
            <person name="Terry A."/>
            <person name="Torto-Alalibo T.A."/>
            <person name="Win J."/>
            <person name="Xu Z."/>
            <person name="Zhang H."/>
            <person name="Grigoriev I.V."/>
            <person name="Rokhsar D.S."/>
            <person name="Boore J.L."/>
        </authorList>
    </citation>
    <scope>NUCLEOTIDE SEQUENCE [LARGE SCALE GENOMIC DNA]</scope>
    <source>
        <strain evidence="2 3">P6497</strain>
    </source>
</reference>
<evidence type="ECO:0000313" key="2">
    <source>
        <dbReference type="EMBL" id="EGZ09791.1"/>
    </source>
</evidence>
<dbReference type="GeneID" id="20660546"/>
<name>G5A542_PHYSP</name>
<sequence length="544" mass="61444">MVHCGAGGSLPHRLPPPRQSRILTAQHKLLLVWLFAGVVPFVLQTRSYLKFVTPHKITQSLIVPPNIEKETANLTELCPVQALILSGVWWNVQSTHYYVVGSKRLCHFVAPQYNTHGNDLIGVSKIAPYATTPASCADDSYKFDQYFYHGSIGYYSFYEEQSGTYCKRDNTVYIRGNGLGSFDTNGPPLAEDTGSEGYRHSYYYGLVGSIWITYRALVLRRSFISCKRHGRRCDELGESLTRKEAVIFVQENLRLSAHGATIYHRIALVYLLVEGMMTDLFLLVANEGILAKVQYMSLGYNLSGFLLVVFEVIESTKCLKERHRLFFKRLWFSYETALLGELLSAALQEQMITAINRSSLLERSKSTAIAVSYYFWSLVGHGIFILALVGFVMTARTIWAVGYVWSRYGRNSWAIFTEPCSVDSTLKLRNKMTSLGGYRLDNGRLYYRADALKAFGLLKLEDKGGTEYLILQKQYWLGTSRDNLFVIGIILGQSVEPCDERPCTGEVTFFDCRLGGTLDGFCSRRPLYIQVRTASTETTAISEP</sequence>
<keyword evidence="1" id="KW-1133">Transmembrane helix</keyword>
<keyword evidence="1" id="KW-0812">Transmembrane</keyword>
<accession>G5A542</accession>
<proteinExistence type="predicted"/>
<dbReference type="InParanoid" id="G5A542"/>
<keyword evidence="1" id="KW-0472">Membrane</keyword>
<keyword evidence="3" id="KW-1185">Reference proteome</keyword>
<dbReference type="EMBL" id="JH159159">
    <property type="protein sequence ID" value="EGZ09791.1"/>
    <property type="molecule type" value="Genomic_DNA"/>
</dbReference>
<evidence type="ECO:0000313" key="3">
    <source>
        <dbReference type="Proteomes" id="UP000002640"/>
    </source>
</evidence>
<dbReference type="KEGG" id="psoj:PHYSODRAFT_522671"/>
<protein>
    <submittedName>
        <fullName evidence="2">Uncharacterized protein</fullName>
    </submittedName>
</protein>